<proteinExistence type="inferred from homology"/>
<keyword evidence="5" id="KW-0418">Kinase</keyword>
<evidence type="ECO:0000259" key="10">
    <source>
        <dbReference type="Pfam" id="PF13614"/>
    </source>
</evidence>
<evidence type="ECO:0000256" key="5">
    <source>
        <dbReference type="ARBA" id="ARBA00022777"/>
    </source>
</evidence>
<dbReference type="SUPFAM" id="SSF52540">
    <property type="entry name" value="P-loop containing nucleoside triphosphate hydrolases"/>
    <property type="match status" value="1"/>
</dbReference>
<gene>
    <name evidence="12" type="ORF">ACFSGX_02180</name>
</gene>
<feature type="region of interest" description="Disordered" evidence="9">
    <location>
        <begin position="1"/>
        <end position="26"/>
    </location>
</feature>
<dbReference type="EMBL" id="JBHUGS010000001">
    <property type="protein sequence ID" value="MFD1949573.1"/>
    <property type="molecule type" value="Genomic_DNA"/>
</dbReference>
<keyword evidence="6" id="KW-0067">ATP-binding</keyword>
<feature type="domain" description="AAA" evidence="10">
    <location>
        <begin position="457"/>
        <end position="593"/>
    </location>
</feature>
<dbReference type="RefSeq" id="WP_380927118.1">
    <property type="nucleotide sequence ID" value="NZ_JBHUGS010000001.1"/>
</dbReference>
<keyword evidence="4" id="KW-0547">Nucleotide-binding</keyword>
<keyword evidence="7" id="KW-0829">Tyrosine-protein kinase</keyword>
<reference evidence="13" key="1">
    <citation type="journal article" date="2019" name="Int. J. Syst. Evol. Microbiol.">
        <title>The Global Catalogue of Microorganisms (GCM) 10K type strain sequencing project: providing services to taxonomists for standard genome sequencing and annotation.</title>
        <authorList>
            <consortium name="The Broad Institute Genomics Platform"/>
            <consortium name="The Broad Institute Genome Sequencing Center for Infectious Disease"/>
            <person name="Wu L."/>
            <person name="Ma J."/>
        </authorList>
    </citation>
    <scope>NUCLEOTIDE SEQUENCE [LARGE SCALE GENOMIC DNA]</scope>
    <source>
        <strain evidence="13">CGMCC 1.12702</strain>
    </source>
</reference>
<dbReference type="Gene3D" id="3.40.50.300">
    <property type="entry name" value="P-loop containing nucleotide triphosphate hydrolases"/>
    <property type="match status" value="1"/>
</dbReference>
<dbReference type="EC" id="2.7.10.2" evidence="2"/>
<evidence type="ECO:0000313" key="12">
    <source>
        <dbReference type="EMBL" id="MFD1949573.1"/>
    </source>
</evidence>
<evidence type="ECO:0000256" key="8">
    <source>
        <dbReference type="ARBA" id="ARBA00051245"/>
    </source>
</evidence>
<dbReference type="InterPro" id="IPR025669">
    <property type="entry name" value="AAA_dom"/>
</dbReference>
<dbReference type="CDD" id="cd05387">
    <property type="entry name" value="BY-kinase"/>
    <property type="match status" value="1"/>
</dbReference>
<dbReference type="InterPro" id="IPR027417">
    <property type="entry name" value="P-loop_NTPase"/>
</dbReference>
<dbReference type="Pfam" id="PF13614">
    <property type="entry name" value="AAA_31"/>
    <property type="match status" value="1"/>
</dbReference>
<keyword evidence="13" id="KW-1185">Reference proteome</keyword>
<evidence type="ECO:0000256" key="6">
    <source>
        <dbReference type="ARBA" id="ARBA00022840"/>
    </source>
</evidence>
<protein>
    <recommendedName>
        <fullName evidence="2">non-specific protein-tyrosine kinase</fullName>
        <ecNumber evidence="2">2.7.10.2</ecNumber>
    </recommendedName>
</protein>
<evidence type="ECO:0000256" key="9">
    <source>
        <dbReference type="SAM" id="MobiDB-lite"/>
    </source>
</evidence>
<comment type="catalytic activity">
    <reaction evidence="8">
        <text>L-tyrosyl-[protein] + ATP = O-phospho-L-tyrosyl-[protein] + ADP + H(+)</text>
        <dbReference type="Rhea" id="RHEA:10596"/>
        <dbReference type="Rhea" id="RHEA-COMP:10136"/>
        <dbReference type="Rhea" id="RHEA-COMP:20101"/>
        <dbReference type="ChEBI" id="CHEBI:15378"/>
        <dbReference type="ChEBI" id="CHEBI:30616"/>
        <dbReference type="ChEBI" id="CHEBI:46858"/>
        <dbReference type="ChEBI" id="CHEBI:61978"/>
        <dbReference type="ChEBI" id="CHEBI:456216"/>
        <dbReference type="EC" id="2.7.10.2"/>
    </reaction>
</comment>
<comment type="caution">
    <text evidence="12">The sequence shown here is derived from an EMBL/GenBank/DDBJ whole genome shotgun (WGS) entry which is preliminary data.</text>
</comment>
<accession>A0ABW4TSV1</accession>
<name>A0ABW4TSV1_9SPHN</name>
<evidence type="ECO:0000256" key="4">
    <source>
        <dbReference type="ARBA" id="ARBA00022741"/>
    </source>
</evidence>
<dbReference type="InterPro" id="IPR032807">
    <property type="entry name" value="GNVR"/>
</dbReference>
<keyword evidence="3" id="KW-0808">Transferase</keyword>
<dbReference type="PANTHER" id="PTHR32309">
    <property type="entry name" value="TYROSINE-PROTEIN KINASE"/>
    <property type="match status" value="1"/>
</dbReference>
<comment type="similarity">
    <text evidence="1">Belongs to the CpsD/CapB family.</text>
</comment>
<dbReference type="InterPro" id="IPR050445">
    <property type="entry name" value="Bact_polysacc_biosynth/exp"/>
</dbReference>
<feature type="compositionally biased region" description="Polar residues" evidence="9">
    <location>
        <begin position="8"/>
        <end position="26"/>
    </location>
</feature>
<organism evidence="12 13">
    <name type="scientific">Sphingomonas arantia</name>
    <dbReference type="NCBI Taxonomy" id="1460676"/>
    <lineage>
        <taxon>Bacteria</taxon>
        <taxon>Pseudomonadati</taxon>
        <taxon>Pseudomonadota</taxon>
        <taxon>Alphaproteobacteria</taxon>
        <taxon>Sphingomonadales</taxon>
        <taxon>Sphingomonadaceae</taxon>
        <taxon>Sphingomonas</taxon>
    </lineage>
</organism>
<dbReference type="Proteomes" id="UP001597400">
    <property type="component" value="Unassembled WGS sequence"/>
</dbReference>
<evidence type="ECO:0000256" key="1">
    <source>
        <dbReference type="ARBA" id="ARBA00007316"/>
    </source>
</evidence>
<dbReference type="Pfam" id="PF13807">
    <property type="entry name" value="GNVR"/>
    <property type="match status" value="1"/>
</dbReference>
<evidence type="ECO:0000256" key="2">
    <source>
        <dbReference type="ARBA" id="ARBA00011903"/>
    </source>
</evidence>
<dbReference type="PANTHER" id="PTHR32309:SF13">
    <property type="entry name" value="FERRIC ENTEROBACTIN TRANSPORT PROTEIN FEPE"/>
    <property type="match status" value="1"/>
</dbReference>
<sequence>MRIDPSRNPLSNVNTGTGAEPSSSTIDTEASAMNSIALARAVVRKLKLVESPLFNSALRNSDSALLSTSAEREAKVASTVLSNLSVSREKLTYVLDIKYRSPDPVIAAQVANAIAETYIDSRVADKASTASRQGEWFDKRLDDLGQQVMAADARVAQFRAQAGIVGSDPLGDGGTIVDQQIAPLTGTVASAESDAAAARSNLAAARGQVSRGGLDAVSEVLGSAVIGDLRRQRAEALRDQASVGIKFGPKHPETMRVHDQISSLDSQIQAESRRIVNSLQATSAAAEARVSSLRGSLNDLQNRRERDSRAAALASSYQREAAAKRALYERMSQLSLGSTQAAQVSLSQAAIIDHADVPTGPVSPNRPLLLALAGIVALIAGAGTIGALEITSGGMRTAEEVREQLGVPILAAIPNEKVQNPADILIDRPTSFFAESLRIARASILGVRDQAPPHVIAFTSALPSEGKTTTALAFARTLAAADAKTLLIECDVRRAAMRHLVRTPATSTGLVEVLQGKATLTEGIVPSDVPNLDQLLVSVPFYSAEDLFGGEEMRQILDAVRAQYTHIVLDLPPILGLADGRFISVLADAVVLIVRWGVTPAAAAKAAHSLLRNDGGNTVGVIYTMVDSSAEVMGGLYYSKYYAKNYSKYYNAE</sequence>
<dbReference type="InterPro" id="IPR005702">
    <property type="entry name" value="Wzc-like_C"/>
</dbReference>
<evidence type="ECO:0000259" key="11">
    <source>
        <dbReference type="Pfam" id="PF13807"/>
    </source>
</evidence>
<evidence type="ECO:0000256" key="3">
    <source>
        <dbReference type="ARBA" id="ARBA00022679"/>
    </source>
</evidence>
<evidence type="ECO:0000313" key="13">
    <source>
        <dbReference type="Proteomes" id="UP001597400"/>
    </source>
</evidence>
<evidence type="ECO:0000256" key="7">
    <source>
        <dbReference type="ARBA" id="ARBA00023137"/>
    </source>
</evidence>
<feature type="domain" description="Tyrosine-protein kinase G-rich" evidence="11">
    <location>
        <begin position="318"/>
        <end position="384"/>
    </location>
</feature>